<dbReference type="EMBL" id="HBNR01074538">
    <property type="protein sequence ID" value="CAE4650834.1"/>
    <property type="molecule type" value="Transcribed_RNA"/>
</dbReference>
<feature type="compositionally biased region" description="Low complexity" evidence="2">
    <location>
        <begin position="279"/>
        <end position="291"/>
    </location>
</feature>
<accession>A0A6T1L420</accession>
<feature type="coiled-coil region" evidence="1">
    <location>
        <begin position="180"/>
        <end position="207"/>
    </location>
</feature>
<evidence type="ECO:0000256" key="1">
    <source>
        <dbReference type="SAM" id="Coils"/>
    </source>
</evidence>
<name>A0A6T1L420_9DINO</name>
<feature type="region of interest" description="Disordered" evidence="2">
    <location>
        <begin position="1"/>
        <end position="62"/>
    </location>
</feature>
<dbReference type="CDD" id="cd14686">
    <property type="entry name" value="bZIP"/>
    <property type="match status" value="1"/>
</dbReference>
<evidence type="ECO:0000256" key="2">
    <source>
        <dbReference type="SAM" id="MobiDB-lite"/>
    </source>
</evidence>
<sequence length="378" mass="39094">MASMQYRYSRGQTGQGSLPRPAWGSGSHGTRATSPEPGGGASAPPSNGAEGPKERLGSGVPPQDEVILQLENELMELRNACQWKDQRIAELSRSDLPVARMKRDIRILAADLHHTRKQLAELQESQNNRSEVGVTSRDINTVSLGRDIADSPSAGGVGEAVVSGSGAVRGVSGSADRANERSLRESIAQLQDENRQLKETVARLQMAPAHDGLHHARQPSGASTQRSSESSQPHPTGTGAMPGLAAGGYRSSDPGPAAQRGGYLAQGPGQPVAGGTGPAQGTQAAAAPQAPQEEQQVFQTVYSTVHTEHTATIGPTALQGIGTVDGVSSVAKVLLSRIGSSVCAAHRRPVNAAMPGAGGQPLQPGQIPMVMVGLPQGM</sequence>
<evidence type="ECO:0000313" key="4">
    <source>
        <dbReference type="EMBL" id="CAE4650834.1"/>
    </source>
</evidence>
<gene>
    <name evidence="3" type="ORF">AMON00008_LOCUS52945</name>
    <name evidence="4" type="ORF">AMON00008_LOCUS52946</name>
</gene>
<reference evidence="3" key="1">
    <citation type="submission" date="2021-01" db="EMBL/GenBank/DDBJ databases">
        <authorList>
            <person name="Corre E."/>
            <person name="Pelletier E."/>
            <person name="Niang G."/>
            <person name="Scheremetjew M."/>
            <person name="Finn R."/>
            <person name="Kale V."/>
            <person name="Holt S."/>
            <person name="Cochrane G."/>
            <person name="Meng A."/>
            <person name="Brown T."/>
            <person name="Cohen L."/>
        </authorList>
    </citation>
    <scope>NUCLEOTIDE SEQUENCE</scope>
    <source>
        <strain evidence="3">CCMP3105</strain>
    </source>
</reference>
<proteinExistence type="predicted"/>
<evidence type="ECO:0000313" key="3">
    <source>
        <dbReference type="EMBL" id="CAE4650832.1"/>
    </source>
</evidence>
<dbReference type="AlphaFoldDB" id="A0A6T1L420"/>
<dbReference type="EMBL" id="HBNR01074537">
    <property type="protein sequence ID" value="CAE4650832.1"/>
    <property type="molecule type" value="Transcribed_RNA"/>
</dbReference>
<organism evidence="3">
    <name type="scientific">Alexandrium monilatum</name>
    <dbReference type="NCBI Taxonomy" id="311494"/>
    <lineage>
        <taxon>Eukaryota</taxon>
        <taxon>Sar</taxon>
        <taxon>Alveolata</taxon>
        <taxon>Dinophyceae</taxon>
        <taxon>Gonyaulacales</taxon>
        <taxon>Pyrocystaceae</taxon>
        <taxon>Alexandrium</taxon>
    </lineage>
</organism>
<feature type="coiled-coil region" evidence="1">
    <location>
        <begin position="67"/>
        <end position="125"/>
    </location>
</feature>
<protein>
    <submittedName>
        <fullName evidence="3">Uncharacterized protein</fullName>
    </submittedName>
</protein>
<keyword evidence="1" id="KW-0175">Coiled coil</keyword>
<feature type="compositionally biased region" description="Polar residues" evidence="2">
    <location>
        <begin position="220"/>
        <end position="235"/>
    </location>
</feature>
<feature type="region of interest" description="Disordered" evidence="2">
    <location>
        <begin position="211"/>
        <end position="291"/>
    </location>
</feature>